<name>A0A6H5H6H0_9HEMI</name>
<comment type="similarity">
    <text evidence="1">Belongs to the thiolase-like superfamily. Thiolase family.</text>
</comment>
<evidence type="ECO:0000256" key="4">
    <source>
        <dbReference type="ARBA" id="ARBA00023098"/>
    </source>
</evidence>
<dbReference type="EMBL" id="CADCXU010024071">
    <property type="protein sequence ID" value="CAB0011342.1"/>
    <property type="molecule type" value="Genomic_DNA"/>
</dbReference>
<proteinExistence type="inferred from homology"/>
<sequence length="317" mass="35118">EILPLRVAFHFRHFPVFLPPPPPTNEFDAIRAKLSARRFDPDEVFPPPNRTVAARSLTTSSTVWTPRKTVKDRTGKNIVFVDGVRTPFLTSGSDYQKLMPHQLASHSLLHLMKKTGVPRELVEYIIYGTVIQEVKTSNIGREAALSAGFSDKTPSHTVTMACISSNAGMTTGIGLIAAGAYDVIVAGGVEMMSDVPIRHSRKMRALMLRANKAKTLGQKLQLLSTIRPDFFVPELPAVAEFSSGETMGHSADRLAASFKVTRDEQDKYALRSHTLAQEATNKGYLTDIVPFKREYPQNIELANLNHTDNYRNQISAV</sequence>
<dbReference type="PANTHER" id="PTHR18919">
    <property type="entry name" value="ACETYL-COA C-ACYLTRANSFERASE"/>
    <property type="match status" value="1"/>
</dbReference>
<dbReference type="AlphaFoldDB" id="A0A6H5H6H0"/>
<keyword evidence="5" id="KW-0012">Acyltransferase</keyword>
<dbReference type="PROSITE" id="PS00098">
    <property type="entry name" value="THIOLASE_1"/>
    <property type="match status" value="1"/>
</dbReference>
<dbReference type="InterPro" id="IPR016039">
    <property type="entry name" value="Thiolase-like"/>
</dbReference>
<dbReference type="OrthoDB" id="5404651at2759"/>
<reference evidence="7 8" key="1">
    <citation type="submission" date="2020-02" db="EMBL/GenBank/DDBJ databases">
        <authorList>
            <person name="Ferguson B K."/>
        </authorList>
    </citation>
    <scope>NUCLEOTIDE SEQUENCE [LARGE SCALE GENOMIC DNA]</scope>
</reference>
<gene>
    <name evidence="7" type="ORF">NTEN_LOCUS16319</name>
</gene>
<evidence type="ECO:0000313" key="7">
    <source>
        <dbReference type="EMBL" id="CAB0011342.1"/>
    </source>
</evidence>
<dbReference type="GO" id="GO:0005739">
    <property type="term" value="C:mitochondrion"/>
    <property type="evidence" value="ECO:0007669"/>
    <property type="project" value="TreeGrafter"/>
</dbReference>
<accession>A0A6H5H6H0</accession>
<keyword evidence="3" id="KW-0276">Fatty acid metabolism</keyword>
<keyword evidence="4" id="KW-0443">Lipid metabolism</keyword>
<dbReference type="PANTHER" id="PTHR18919:SF153">
    <property type="entry name" value="TRIFUNCTIONAL ENZYME SUBUNIT BETA, MITOCHONDRIAL"/>
    <property type="match status" value="1"/>
</dbReference>
<keyword evidence="8" id="KW-1185">Reference proteome</keyword>
<dbReference type="GO" id="GO:0016747">
    <property type="term" value="F:acyltransferase activity, transferring groups other than amino-acyl groups"/>
    <property type="evidence" value="ECO:0007669"/>
    <property type="project" value="InterPro"/>
</dbReference>
<dbReference type="Gene3D" id="3.40.47.10">
    <property type="match status" value="1"/>
</dbReference>
<evidence type="ECO:0000259" key="6">
    <source>
        <dbReference type="Pfam" id="PF00108"/>
    </source>
</evidence>
<evidence type="ECO:0000256" key="3">
    <source>
        <dbReference type="ARBA" id="ARBA00022832"/>
    </source>
</evidence>
<keyword evidence="2" id="KW-0808">Transferase</keyword>
<protein>
    <recommendedName>
        <fullName evidence="6">Thiolase N-terminal domain-containing protein</fullName>
    </recommendedName>
</protein>
<evidence type="ECO:0000256" key="1">
    <source>
        <dbReference type="ARBA" id="ARBA00010982"/>
    </source>
</evidence>
<evidence type="ECO:0000256" key="5">
    <source>
        <dbReference type="ARBA" id="ARBA00023315"/>
    </source>
</evidence>
<organism evidence="7 8">
    <name type="scientific">Nesidiocoris tenuis</name>
    <dbReference type="NCBI Taxonomy" id="355587"/>
    <lineage>
        <taxon>Eukaryota</taxon>
        <taxon>Metazoa</taxon>
        <taxon>Ecdysozoa</taxon>
        <taxon>Arthropoda</taxon>
        <taxon>Hexapoda</taxon>
        <taxon>Insecta</taxon>
        <taxon>Pterygota</taxon>
        <taxon>Neoptera</taxon>
        <taxon>Paraneoptera</taxon>
        <taxon>Hemiptera</taxon>
        <taxon>Heteroptera</taxon>
        <taxon>Panheteroptera</taxon>
        <taxon>Cimicomorpha</taxon>
        <taxon>Miridae</taxon>
        <taxon>Dicyphina</taxon>
        <taxon>Nesidiocoris</taxon>
    </lineage>
</organism>
<dbReference type="Proteomes" id="UP000479000">
    <property type="component" value="Unassembled WGS sequence"/>
</dbReference>
<feature type="domain" description="Thiolase N-terminal" evidence="6">
    <location>
        <begin position="78"/>
        <end position="294"/>
    </location>
</feature>
<dbReference type="Pfam" id="PF00108">
    <property type="entry name" value="Thiolase_N"/>
    <property type="match status" value="1"/>
</dbReference>
<dbReference type="InterPro" id="IPR020616">
    <property type="entry name" value="Thiolase_N"/>
</dbReference>
<evidence type="ECO:0000256" key="2">
    <source>
        <dbReference type="ARBA" id="ARBA00022679"/>
    </source>
</evidence>
<dbReference type="SUPFAM" id="SSF53901">
    <property type="entry name" value="Thiolase-like"/>
    <property type="match status" value="1"/>
</dbReference>
<feature type="non-terminal residue" evidence="7">
    <location>
        <position position="1"/>
    </location>
</feature>
<dbReference type="GO" id="GO:0006635">
    <property type="term" value="P:fatty acid beta-oxidation"/>
    <property type="evidence" value="ECO:0007669"/>
    <property type="project" value="TreeGrafter"/>
</dbReference>
<evidence type="ECO:0000313" key="8">
    <source>
        <dbReference type="Proteomes" id="UP000479000"/>
    </source>
</evidence>
<dbReference type="InterPro" id="IPR020615">
    <property type="entry name" value="Thiolase_acyl_enz_int_AS"/>
</dbReference>